<organism evidence="2 3">
    <name type="scientific">Deinococcus detaillensis</name>
    <dbReference type="NCBI Taxonomy" id="2592048"/>
    <lineage>
        <taxon>Bacteria</taxon>
        <taxon>Thermotogati</taxon>
        <taxon>Deinococcota</taxon>
        <taxon>Deinococci</taxon>
        <taxon>Deinococcales</taxon>
        <taxon>Deinococcaceae</taxon>
        <taxon>Deinococcus</taxon>
    </lineage>
</organism>
<dbReference type="Proteomes" id="UP000316092">
    <property type="component" value="Unassembled WGS sequence"/>
</dbReference>
<dbReference type="Gene3D" id="3.20.20.150">
    <property type="entry name" value="Divalent-metal-dependent TIM barrel enzymes"/>
    <property type="match status" value="1"/>
</dbReference>
<dbReference type="InterPro" id="IPR050312">
    <property type="entry name" value="IolE/XylAMocC-like"/>
</dbReference>
<sequence length="304" mass="33398">MPAACSPAVSRAEASRRAMLKFGAHAFCWEGDWTDEIGDRVIEQAARAGLDFIEIPLLHPETFDAKRHRRHLEAVGLACVSSLGLPREAHMPHEPQKAVTFLKGVLDRMEELGARDLTGCTGYSIGVLTGQGPSPQELDRMVDGLAQVAEDARSRGIGLGLEAINRYETYMVNTLDDALDVVNRVGSDNLRVHADTYHMNIEEANLREALQRVEGKLNFIHMSESHRGLVGTGTVPWEQVWQGLADIQFSGYLTLESFAAPNPELAAATCIWKPPRHTGQELAEGGLAFLREGAARHGLMEQVR</sequence>
<comment type="caution">
    <text evidence="2">The sequence shown here is derived from an EMBL/GenBank/DDBJ whole genome shotgun (WGS) entry which is preliminary data.</text>
</comment>
<keyword evidence="2" id="KW-0413">Isomerase</keyword>
<evidence type="ECO:0000313" key="2">
    <source>
        <dbReference type="EMBL" id="TSA79623.1"/>
    </source>
</evidence>
<dbReference type="OrthoDB" id="9801426at2"/>
<dbReference type="RefSeq" id="WP_143722111.1">
    <property type="nucleotide sequence ID" value="NZ_VKDB01000039.1"/>
</dbReference>
<dbReference type="PANTHER" id="PTHR12110">
    <property type="entry name" value="HYDROXYPYRUVATE ISOMERASE"/>
    <property type="match status" value="1"/>
</dbReference>
<dbReference type="PANTHER" id="PTHR12110:SF41">
    <property type="entry name" value="INOSOSE DEHYDRATASE"/>
    <property type="match status" value="1"/>
</dbReference>
<dbReference type="InterPro" id="IPR013022">
    <property type="entry name" value="Xyl_isomerase-like_TIM-brl"/>
</dbReference>
<dbReference type="GO" id="GO:0016853">
    <property type="term" value="F:isomerase activity"/>
    <property type="evidence" value="ECO:0007669"/>
    <property type="project" value="UniProtKB-KW"/>
</dbReference>
<accession>A0A553UHD1</accession>
<name>A0A553UHD1_9DEIO</name>
<feature type="domain" description="Xylose isomerase-like TIM barrel" evidence="1">
    <location>
        <begin position="42"/>
        <end position="266"/>
    </location>
</feature>
<dbReference type="InterPro" id="IPR036237">
    <property type="entry name" value="Xyl_isomerase-like_sf"/>
</dbReference>
<dbReference type="EMBL" id="VKDB01000039">
    <property type="protein sequence ID" value="TSA79623.1"/>
    <property type="molecule type" value="Genomic_DNA"/>
</dbReference>
<dbReference type="SUPFAM" id="SSF51658">
    <property type="entry name" value="Xylose isomerase-like"/>
    <property type="match status" value="1"/>
</dbReference>
<reference evidence="2 3" key="1">
    <citation type="submission" date="2019-07" db="EMBL/GenBank/DDBJ databases">
        <title>Deinococcus detaillus sp. nov., isolated from humus soil in Antarctica.</title>
        <authorList>
            <person name="Zhang K."/>
        </authorList>
    </citation>
    <scope>NUCLEOTIDE SEQUENCE [LARGE SCALE GENOMIC DNA]</scope>
    <source>
        <strain evidence="2 3">H1</strain>
    </source>
</reference>
<evidence type="ECO:0000313" key="3">
    <source>
        <dbReference type="Proteomes" id="UP000316092"/>
    </source>
</evidence>
<dbReference type="AlphaFoldDB" id="A0A553UHD1"/>
<proteinExistence type="predicted"/>
<dbReference type="Pfam" id="PF01261">
    <property type="entry name" value="AP_endonuc_2"/>
    <property type="match status" value="1"/>
</dbReference>
<gene>
    <name evidence="2" type="ORF">FNU79_17655</name>
</gene>
<protein>
    <submittedName>
        <fullName evidence="2">Sugar phosphate isomerase/epimerase</fullName>
    </submittedName>
</protein>
<evidence type="ECO:0000259" key="1">
    <source>
        <dbReference type="Pfam" id="PF01261"/>
    </source>
</evidence>
<keyword evidence="3" id="KW-1185">Reference proteome</keyword>